<dbReference type="CDD" id="cd11386">
    <property type="entry name" value="MCP_signal"/>
    <property type="match status" value="1"/>
</dbReference>
<sequence length="555" mass="58057">MFRNMKVGMKLGLGFGLVLVLLGTLLAVGILRLTDIKHDVDVVVDELWPKTQLLQDGLVGVNEIALGGRELVIAENGEQIGRAKDRMLGGRERIGKAWDALAPMLVQPRGKELFAEVLDSRQRFIPAQNRLIELVEQGRADEARAFLRGDYDAIAVQYRQRVNALTAYQGELLSGTGSATAATVAAATLTMSVLGGIALLVGVAVAILITRGLLRQLGGEPDYAAEIARKVAAGDLTVDVQLRAGDSASVLAAMQRMVGSLSHTLGEVRGAADALSAASEQVSATSQSLAQGSSEQAASLEETSASIEQMSASIGQNTENARVTDGMASKSAADADEGGDAVRATVEAMRSIADKIGIVDDIAYQTNLLALNAAIEAARAGEHGKGFAVVAAEVRKLAERSQVAAQEIGELAGSSVKTAERAGALLEQIVPSIRKTAELVQEITASSEEQSAGAGQINIAMSQISQTTQQNASASEELSATAEEMNSQAEQLQRLVAQFRLDPQAQLAGGDGGAARTTRGQPAPARSTREPRRIGLGNAQPAFASAAADPEYVRF</sequence>
<accession>A0A5C7SEA9</accession>
<evidence type="ECO:0000313" key="9">
    <source>
        <dbReference type="EMBL" id="TXH81742.1"/>
    </source>
</evidence>
<dbReference type="PANTHER" id="PTHR43531">
    <property type="entry name" value="PROTEIN ICFG"/>
    <property type="match status" value="1"/>
</dbReference>
<dbReference type="CDD" id="cd19411">
    <property type="entry name" value="MCP2201-like_sensor"/>
    <property type="match status" value="1"/>
</dbReference>
<evidence type="ECO:0000259" key="8">
    <source>
        <dbReference type="PROSITE" id="PS50111"/>
    </source>
</evidence>
<dbReference type="Pfam" id="PF00015">
    <property type="entry name" value="MCPsignal"/>
    <property type="match status" value="1"/>
</dbReference>
<dbReference type="GO" id="GO:0007165">
    <property type="term" value="P:signal transduction"/>
    <property type="evidence" value="ECO:0007669"/>
    <property type="project" value="UniProtKB-KW"/>
</dbReference>
<reference evidence="9 10" key="1">
    <citation type="submission" date="2018-09" db="EMBL/GenBank/DDBJ databases">
        <title>Metagenome Assembled Genomes from an Advanced Water Purification Facility.</title>
        <authorList>
            <person name="Stamps B.W."/>
            <person name="Spear J.R."/>
        </authorList>
    </citation>
    <scope>NUCLEOTIDE SEQUENCE [LARGE SCALE GENOMIC DNA]</scope>
    <source>
        <strain evidence="9">Bin_27_1</strain>
    </source>
</reference>
<evidence type="ECO:0000256" key="6">
    <source>
        <dbReference type="SAM" id="MobiDB-lite"/>
    </source>
</evidence>
<feature type="coiled-coil region" evidence="5">
    <location>
        <begin position="464"/>
        <end position="502"/>
    </location>
</feature>
<feature type="transmembrane region" description="Helical" evidence="7">
    <location>
        <begin position="184"/>
        <end position="209"/>
    </location>
</feature>
<organism evidence="9 10">
    <name type="scientific">Thauera aminoaromatica</name>
    <dbReference type="NCBI Taxonomy" id="164330"/>
    <lineage>
        <taxon>Bacteria</taxon>
        <taxon>Pseudomonadati</taxon>
        <taxon>Pseudomonadota</taxon>
        <taxon>Betaproteobacteria</taxon>
        <taxon>Rhodocyclales</taxon>
        <taxon>Zoogloeaceae</taxon>
        <taxon>Thauera</taxon>
    </lineage>
</organism>
<dbReference type="InterPro" id="IPR004089">
    <property type="entry name" value="MCPsignal_dom"/>
</dbReference>
<dbReference type="SMART" id="SM00283">
    <property type="entry name" value="MA"/>
    <property type="match status" value="1"/>
</dbReference>
<keyword evidence="4" id="KW-0807">Transducer</keyword>
<evidence type="ECO:0000256" key="3">
    <source>
        <dbReference type="ARBA" id="ARBA00029447"/>
    </source>
</evidence>
<gene>
    <name evidence="9" type="ORF">E6Q80_16655</name>
</gene>
<dbReference type="Proteomes" id="UP000321192">
    <property type="component" value="Unassembled WGS sequence"/>
</dbReference>
<dbReference type="FunFam" id="1.10.287.950:FF:000001">
    <property type="entry name" value="Methyl-accepting chemotaxis sensory transducer"/>
    <property type="match status" value="1"/>
</dbReference>
<dbReference type="AlphaFoldDB" id="A0A5C7SEA9"/>
<dbReference type="PANTHER" id="PTHR43531:SF11">
    <property type="entry name" value="METHYL-ACCEPTING CHEMOTAXIS PROTEIN 3"/>
    <property type="match status" value="1"/>
</dbReference>
<dbReference type="EMBL" id="SSFD01000267">
    <property type="protein sequence ID" value="TXH81742.1"/>
    <property type="molecule type" value="Genomic_DNA"/>
</dbReference>
<dbReference type="GO" id="GO:0004888">
    <property type="term" value="F:transmembrane signaling receptor activity"/>
    <property type="evidence" value="ECO:0007669"/>
    <property type="project" value="InterPro"/>
</dbReference>
<comment type="similarity">
    <text evidence="3">Belongs to the methyl-accepting chemotaxis (MCP) protein family.</text>
</comment>
<evidence type="ECO:0000256" key="4">
    <source>
        <dbReference type="PROSITE-ProRule" id="PRU00284"/>
    </source>
</evidence>
<dbReference type="InterPro" id="IPR004090">
    <property type="entry name" value="Chemotax_Me-accpt_rcpt"/>
</dbReference>
<keyword evidence="7" id="KW-0472">Membrane</keyword>
<name>A0A5C7SEA9_THASP</name>
<dbReference type="GO" id="GO:0005886">
    <property type="term" value="C:plasma membrane"/>
    <property type="evidence" value="ECO:0007669"/>
    <property type="project" value="TreeGrafter"/>
</dbReference>
<evidence type="ECO:0000256" key="7">
    <source>
        <dbReference type="SAM" id="Phobius"/>
    </source>
</evidence>
<feature type="region of interest" description="Disordered" evidence="6">
    <location>
        <begin position="286"/>
        <end position="305"/>
    </location>
</feature>
<evidence type="ECO:0000313" key="10">
    <source>
        <dbReference type="Proteomes" id="UP000321192"/>
    </source>
</evidence>
<proteinExistence type="inferred from homology"/>
<dbReference type="PROSITE" id="PS50111">
    <property type="entry name" value="CHEMOTAXIS_TRANSDUC_2"/>
    <property type="match status" value="1"/>
</dbReference>
<dbReference type="SUPFAM" id="SSF58104">
    <property type="entry name" value="Methyl-accepting chemotaxis protein (MCP) signaling domain"/>
    <property type="match status" value="1"/>
</dbReference>
<dbReference type="Pfam" id="PF12729">
    <property type="entry name" value="4HB_MCP_1"/>
    <property type="match status" value="1"/>
</dbReference>
<keyword evidence="7" id="KW-0812">Transmembrane</keyword>
<evidence type="ECO:0000256" key="5">
    <source>
        <dbReference type="SAM" id="Coils"/>
    </source>
</evidence>
<dbReference type="InterPro" id="IPR051310">
    <property type="entry name" value="MCP_chemotaxis"/>
</dbReference>
<feature type="domain" description="Methyl-accepting transducer" evidence="8">
    <location>
        <begin position="271"/>
        <end position="486"/>
    </location>
</feature>
<comment type="subcellular location">
    <subcellularLocation>
        <location evidence="1">Membrane</location>
    </subcellularLocation>
</comment>
<keyword evidence="7" id="KW-1133">Transmembrane helix</keyword>
<comment type="caution">
    <text evidence="9">The sequence shown here is derived from an EMBL/GenBank/DDBJ whole genome shotgun (WGS) entry which is preliminary data.</text>
</comment>
<evidence type="ECO:0000256" key="1">
    <source>
        <dbReference type="ARBA" id="ARBA00004370"/>
    </source>
</evidence>
<keyword evidence="2" id="KW-0145">Chemotaxis</keyword>
<feature type="region of interest" description="Disordered" evidence="6">
    <location>
        <begin position="314"/>
        <end position="339"/>
    </location>
</feature>
<dbReference type="RefSeq" id="WP_043741881.1">
    <property type="nucleotide sequence ID" value="NZ_SSFD01000267.1"/>
</dbReference>
<dbReference type="InterPro" id="IPR024478">
    <property type="entry name" value="HlyB_4HB_MCP"/>
</dbReference>
<feature type="region of interest" description="Disordered" evidence="6">
    <location>
        <begin position="506"/>
        <end position="540"/>
    </location>
</feature>
<feature type="compositionally biased region" description="Low complexity" evidence="6">
    <location>
        <begin position="506"/>
        <end position="520"/>
    </location>
</feature>
<dbReference type="InterPro" id="IPR047347">
    <property type="entry name" value="YvaQ-like_sensor"/>
</dbReference>
<keyword evidence="5" id="KW-0175">Coiled coil</keyword>
<dbReference type="GO" id="GO:0006935">
    <property type="term" value="P:chemotaxis"/>
    <property type="evidence" value="ECO:0007669"/>
    <property type="project" value="UniProtKB-KW"/>
</dbReference>
<protein>
    <submittedName>
        <fullName evidence="9">Methyl-accepting chemotaxis protein</fullName>
    </submittedName>
</protein>
<evidence type="ECO:0000256" key="2">
    <source>
        <dbReference type="ARBA" id="ARBA00022500"/>
    </source>
</evidence>
<dbReference type="PRINTS" id="PR00260">
    <property type="entry name" value="CHEMTRNSDUCR"/>
</dbReference>
<dbReference type="Gene3D" id="1.10.287.950">
    <property type="entry name" value="Methyl-accepting chemotaxis protein"/>
    <property type="match status" value="1"/>
</dbReference>